<evidence type="ECO:0000313" key="4">
    <source>
        <dbReference type="Proteomes" id="UP000270296"/>
    </source>
</evidence>
<dbReference type="OrthoDB" id="2192561at2759"/>
<dbReference type="EMBL" id="UZAM01009282">
    <property type="protein sequence ID" value="VDP08425.1"/>
    <property type="molecule type" value="Genomic_DNA"/>
</dbReference>
<keyword evidence="4" id="KW-1185">Reference proteome</keyword>
<dbReference type="GO" id="GO:0030688">
    <property type="term" value="C:preribosome, small subunit precursor"/>
    <property type="evidence" value="ECO:0007669"/>
    <property type="project" value="TreeGrafter"/>
</dbReference>
<dbReference type="WBParaSite" id="SBAD_0000606701-mRNA-1">
    <property type="protein sequence ID" value="SBAD_0000606701-mRNA-1"/>
    <property type="gene ID" value="SBAD_0000606701"/>
</dbReference>
<dbReference type="PANTHER" id="PTHR12821">
    <property type="entry name" value="BYSTIN"/>
    <property type="match status" value="1"/>
</dbReference>
<sequence>MPPKKRKHLKRGDHINRPLPLTSNVTDEEGNQAPRRKKLSRKKTSRGNQYIDEDLSSKILKVASQQREELPDETTTLQLYIASVNKPKIVPQVRFRAPSLSSDDSSGEDDSEMGMFRDQPAAPVLDEKDILDFEKFMSPVPRKLKSLGDIIAEKIAAKQEEVASQLSDDVGCVVVRDIDPQVVEMYRGVGKALSSYRSGKVPKPFKIIPQLVNWEQVNEMHCFVSVRLTPLLYIRMI</sequence>
<evidence type="ECO:0000313" key="3">
    <source>
        <dbReference type="EMBL" id="VDP08425.1"/>
    </source>
</evidence>
<feature type="compositionally biased region" description="Basic residues" evidence="2">
    <location>
        <begin position="1"/>
        <end position="11"/>
    </location>
</feature>
<evidence type="ECO:0000256" key="1">
    <source>
        <dbReference type="ARBA" id="ARBA00007114"/>
    </source>
</evidence>
<evidence type="ECO:0000256" key="2">
    <source>
        <dbReference type="SAM" id="MobiDB-lite"/>
    </source>
</evidence>
<dbReference type="GO" id="GO:0030515">
    <property type="term" value="F:snoRNA binding"/>
    <property type="evidence" value="ECO:0007669"/>
    <property type="project" value="TreeGrafter"/>
</dbReference>
<evidence type="ECO:0000313" key="5">
    <source>
        <dbReference type="WBParaSite" id="SBAD_0000606701-mRNA-1"/>
    </source>
</evidence>
<dbReference type="AlphaFoldDB" id="A0A183IQD7"/>
<dbReference type="Pfam" id="PF05291">
    <property type="entry name" value="Bystin"/>
    <property type="match status" value="1"/>
</dbReference>
<dbReference type="Proteomes" id="UP000270296">
    <property type="component" value="Unassembled WGS sequence"/>
</dbReference>
<dbReference type="GO" id="GO:0006364">
    <property type="term" value="P:rRNA processing"/>
    <property type="evidence" value="ECO:0007669"/>
    <property type="project" value="TreeGrafter"/>
</dbReference>
<reference evidence="3 4" key="2">
    <citation type="submission" date="2018-11" db="EMBL/GenBank/DDBJ databases">
        <authorList>
            <consortium name="Pathogen Informatics"/>
        </authorList>
    </citation>
    <scope>NUCLEOTIDE SEQUENCE [LARGE SCALE GENOMIC DNA]</scope>
</reference>
<dbReference type="GO" id="GO:0005730">
    <property type="term" value="C:nucleolus"/>
    <property type="evidence" value="ECO:0007669"/>
    <property type="project" value="TreeGrafter"/>
</dbReference>
<dbReference type="PANTHER" id="PTHR12821:SF0">
    <property type="entry name" value="BYSTIN"/>
    <property type="match status" value="1"/>
</dbReference>
<feature type="compositionally biased region" description="Basic residues" evidence="2">
    <location>
        <begin position="34"/>
        <end position="45"/>
    </location>
</feature>
<dbReference type="GO" id="GO:0005737">
    <property type="term" value="C:cytoplasm"/>
    <property type="evidence" value="ECO:0007669"/>
    <property type="project" value="TreeGrafter"/>
</dbReference>
<dbReference type="InterPro" id="IPR007955">
    <property type="entry name" value="Bystin"/>
</dbReference>
<comment type="similarity">
    <text evidence="1">Belongs to the bystin family.</text>
</comment>
<organism evidence="5">
    <name type="scientific">Soboliphyme baturini</name>
    <dbReference type="NCBI Taxonomy" id="241478"/>
    <lineage>
        <taxon>Eukaryota</taxon>
        <taxon>Metazoa</taxon>
        <taxon>Ecdysozoa</taxon>
        <taxon>Nematoda</taxon>
        <taxon>Enoplea</taxon>
        <taxon>Dorylaimia</taxon>
        <taxon>Dioctophymatida</taxon>
        <taxon>Dioctophymatoidea</taxon>
        <taxon>Soboliphymatidae</taxon>
        <taxon>Soboliphyme</taxon>
    </lineage>
</organism>
<name>A0A183IQD7_9BILA</name>
<gene>
    <name evidence="3" type="ORF">SBAD_LOCUS5834</name>
</gene>
<reference evidence="5" key="1">
    <citation type="submission" date="2016-06" db="UniProtKB">
        <authorList>
            <consortium name="WormBaseParasite"/>
        </authorList>
    </citation>
    <scope>IDENTIFICATION</scope>
</reference>
<accession>A0A183IQD7</accession>
<protein>
    <submittedName>
        <fullName evidence="5">Bystin</fullName>
    </submittedName>
</protein>
<proteinExistence type="inferred from homology"/>
<feature type="region of interest" description="Disordered" evidence="2">
    <location>
        <begin position="1"/>
        <end position="51"/>
    </location>
</feature>